<name>M7CAS4_CHEMY</name>
<evidence type="ECO:0000313" key="3">
    <source>
        <dbReference type="EMBL" id="EMP41788.1"/>
    </source>
</evidence>
<dbReference type="EMBL" id="KB483075">
    <property type="protein sequence ID" value="EMP41788.1"/>
    <property type="molecule type" value="Genomic_DNA"/>
</dbReference>
<dbReference type="InterPro" id="IPR044822">
    <property type="entry name" value="Myb_DNA-bind_4"/>
</dbReference>
<feature type="compositionally biased region" description="Polar residues" evidence="1">
    <location>
        <begin position="142"/>
        <end position="152"/>
    </location>
</feature>
<dbReference type="PANTHER" id="PTHR47595">
    <property type="entry name" value="HEAT SHOCK 70 KDA PROTEIN 14"/>
    <property type="match status" value="1"/>
</dbReference>
<feature type="compositionally biased region" description="Basic and acidic residues" evidence="1">
    <location>
        <begin position="184"/>
        <end position="197"/>
    </location>
</feature>
<evidence type="ECO:0000313" key="4">
    <source>
        <dbReference type="Proteomes" id="UP000031443"/>
    </source>
</evidence>
<feature type="region of interest" description="Disordered" evidence="1">
    <location>
        <begin position="164"/>
        <end position="197"/>
    </location>
</feature>
<dbReference type="AlphaFoldDB" id="M7CAS4"/>
<organism evidence="3 4">
    <name type="scientific">Chelonia mydas</name>
    <name type="common">Green sea-turtle</name>
    <name type="synonym">Chelonia agassizi</name>
    <dbReference type="NCBI Taxonomy" id="8469"/>
    <lineage>
        <taxon>Eukaryota</taxon>
        <taxon>Metazoa</taxon>
        <taxon>Chordata</taxon>
        <taxon>Craniata</taxon>
        <taxon>Vertebrata</taxon>
        <taxon>Euteleostomi</taxon>
        <taxon>Archelosauria</taxon>
        <taxon>Testudinata</taxon>
        <taxon>Testudines</taxon>
        <taxon>Cryptodira</taxon>
        <taxon>Durocryptodira</taxon>
        <taxon>Americhelydia</taxon>
        <taxon>Chelonioidea</taxon>
        <taxon>Cheloniidae</taxon>
        <taxon>Chelonia</taxon>
    </lineage>
</organism>
<keyword evidence="4" id="KW-1185">Reference proteome</keyword>
<protein>
    <recommendedName>
        <fullName evidence="2">Myb/SANT-like DNA-binding domain-containing protein</fullName>
    </recommendedName>
</protein>
<accession>M7CAS4</accession>
<evidence type="ECO:0000259" key="2">
    <source>
        <dbReference type="Pfam" id="PF13837"/>
    </source>
</evidence>
<reference evidence="4" key="1">
    <citation type="journal article" date="2013" name="Nat. Genet.">
        <title>The draft genomes of soft-shell turtle and green sea turtle yield insights into the development and evolution of the turtle-specific body plan.</title>
        <authorList>
            <person name="Wang Z."/>
            <person name="Pascual-Anaya J."/>
            <person name="Zadissa A."/>
            <person name="Li W."/>
            <person name="Niimura Y."/>
            <person name="Huang Z."/>
            <person name="Li C."/>
            <person name="White S."/>
            <person name="Xiong Z."/>
            <person name="Fang D."/>
            <person name="Wang B."/>
            <person name="Ming Y."/>
            <person name="Chen Y."/>
            <person name="Zheng Y."/>
            <person name="Kuraku S."/>
            <person name="Pignatelli M."/>
            <person name="Herrero J."/>
            <person name="Beal K."/>
            <person name="Nozawa M."/>
            <person name="Li Q."/>
            <person name="Wang J."/>
            <person name="Zhang H."/>
            <person name="Yu L."/>
            <person name="Shigenobu S."/>
            <person name="Wang J."/>
            <person name="Liu J."/>
            <person name="Flicek P."/>
            <person name="Searle S."/>
            <person name="Wang J."/>
            <person name="Kuratani S."/>
            <person name="Yin Y."/>
            <person name="Aken B."/>
            <person name="Zhang G."/>
            <person name="Irie N."/>
        </authorList>
    </citation>
    <scope>NUCLEOTIDE SEQUENCE [LARGE SCALE GENOMIC DNA]</scope>
</reference>
<dbReference type="Gene3D" id="1.10.10.60">
    <property type="entry name" value="Homeodomain-like"/>
    <property type="match status" value="1"/>
</dbReference>
<feature type="region of interest" description="Disordered" evidence="1">
    <location>
        <begin position="242"/>
        <end position="261"/>
    </location>
</feature>
<dbReference type="FunFam" id="1.10.10.60:FF:000032">
    <property type="entry name" value="Zinc finger and SCAN domain-containing 20"/>
    <property type="match status" value="1"/>
</dbReference>
<dbReference type="Proteomes" id="UP000031443">
    <property type="component" value="Unassembled WGS sequence"/>
</dbReference>
<proteinExistence type="predicted"/>
<evidence type="ECO:0000256" key="1">
    <source>
        <dbReference type="SAM" id="MobiDB-lite"/>
    </source>
</evidence>
<feature type="domain" description="Myb/SANT-like DNA-binding" evidence="2">
    <location>
        <begin position="12"/>
        <end position="79"/>
    </location>
</feature>
<dbReference type="Pfam" id="PF13837">
    <property type="entry name" value="Myb_DNA-bind_4"/>
    <property type="match status" value="1"/>
</dbReference>
<dbReference type="PANTHER" id="PTHR47595:SF1">
    <property type="entry name" value="MYB_SANT-LIKE DNA-BINDING DOMAIN-CONTAINING PROTEIN"/>
    <property type="match status" value="1"/>
</dbReference>
<gene>
    <name evidence="3" type="ORF">UY3_00944</name>
</gene>
<feature type="compositionally biased region" description="Acidic residues" evidence="1">
    <location>
        <begin position="129"/>
        <end position="139"/>
    </location>
</feature>
<feature type="region of interest" description="Disordered" evidence="1">
    <location>
        <begin position="124"/>
        <end position="152"/>
    </location>
</feature>
<sequence length="261" mass="28578">MMESQNRKRAPAWTEREVCDLIAVWGDESVLSELHSKRRNAQTFEKISKGMKDRGYNRDPQQCHMKLKELRQAYQKNRSKWPLGGRAPDMALLCDELHAILGGVATTTPPLCFDSINGLSCSRDAHFGDEEDEEEEEKVEDSAQQASGETESQELFLTLDLEPVPAEPTQGGLPDPQGSPSVARTHDRSSILGEDQHASSGCTAVSLIAPAPPIPSAVLLGRLTLRHNPRRTPRSSLALGQLKDRAAQGPGTITVLHSSEP</sequence>